<dbReference type="RefSeq" id="WP_100339916.1">
    <property type="nucleotide sequence ID" value="NZ_PGFJ01000001.1"/>
</dbReference>
<dbReference type="PANTHER" id="PTHR39175:SF1">
    <property type="entry name" value="FAMILY PROTEIN, PUTATIVE (AFU_ORTHOLOGUE AFUA_3G15060)-RELATED"/>
    <property type="match status" value="1"/>
</dbReference>
<dbReference type="GO" id="GO:0051213">
    <property type="term" value="F:dioxygenase activity"/>
    <property type="evidence" value="ECO:0007669"/>
    <property type="project" value="UniProtKB-KW"/>
</dbReference>
<keyword evidence="2" id="KW-0456">Lyase</keyword>
<keyword evidence="2" id="KW-0560">Oxidoreductase</keyword>
<dbReference type="Proteomes" id="UP000242687">
    <property type="component" value="Unassembled WGS sequence"/>
</dbReference>
<proteinExistence type="predicted"/>
<dbReference type="InterPro" id="IPR037523">
    <property type="entry name" value="VOC_core"/>
</dbReference>
<gene>
    <name evidence="2" type="ORF">CLV57_0664</name>
</gene>
<dbReference type="Pfam" id="PF00903">
    <property type="entry name" value="Glyoxalase"/>
    <property type="match status" value="1"/>
</dbReference>
<dbReference type="OrthoDB" id="9813630at2"/>
<sequence>MACPISYKRTDHINICVPIEKLEEAREFYRTIMGLKQIDRPEVFTTPGHWFAWADIELHIGVEPALPVSARHTAFEVTDVAAARRWLEQNHIKTYDEPLIQGRHRFTFYDSFGNRLELLEYKQ</sequence>
<dbReference type="SUPFAM" id="SSF54593">
    <property type="entry name" value="Glyoxalase/Bleomycin resistance protein/Dihydroxybiphenyl dioxygenase"/>
    <property type="match status" value="1"/>
</dbReference>
<dbReference type="InterPro" id="IPR029068">
    <property type="entry name" value="Glyas_Bleomycin-R_OHBP_Dase"/>
</dbReference>
<dbReference type="AlphaFoldDB" id="A0A2H9VS74"/>
<protein>
    <submittedName>
        <fullName evidence="2">Catechol 2,3-dioxygenase-like lactoylglutathione lyase family enzyme</fullName>
    </submittedName>
</protein>
<evidence type="ECO:0000259" key="1">
    <source>
        <dbReference type="PROSITE" id="PS51819"/>
    </source>
</evidence>
<keyword evidence="3" id="KW-1185">Reference proteome</keyword>
<dbReference type="Gene3D" id="3.10.180.10">
    <property type="entry name" value="2,3-Dihydroxybiphenyl 1,2-Dioxygenase, domain 1"/>
    <property type="match status" value="1"/>
</dbReference>
<dbReference type="EMBL" id="PGFJ01000001">
    <property type="protein sequence ID" value="PJJ83671.1"/>
    <property type="molecule type" value="Genomic_DNA"/>
</dbReference>
<evidence type="ECO:0000313" key="3">
    <source>
        <dbReference type="Proteomes" id="UP000242687"/>
    </source>
</evidence>
<reference evidence="2" key="1">
    <citation type="submission" date="2017-11" db="EMBL/GenBank/DDBJ databases">
        <title>Genomic Encyclopedia of Archaeal and Bacterial Type Strains, Phase II (KMG-II): From Individual Species to Whole Genera.</title>
        <authorList>
            <person name="Goeker M."/>
        </authorList>
    </citation>
    <scope>NUCLEOTIDE SEQUENCE [LARGE SCALE GENOMIC DNA]</scope>
    <source>
        <strain evidence="2">DSM 28175</strain>
    </source>
</reference>
<accession>A0A2H9VS74</accession>
<keyword evidence="2" id="KW-0223">Dioxygenase</keyword>
<comment type="caution">
    <text evidence="2">The sequence shown here is derived from an EMBL/GenBank/DDBJ whole genome shotgun (WGS) entry which is preliminary data.</text>
</comment>
<name>A0A2H9VS74_9SPHI</name>
<organism evidence="2 3">
    <name type="scientific">Mucilaginibacter auburnensis</name>
    <dbReference type="NCBI Taxonomy" id="1457233"/>
    <lineage>
        <taxon>Bacteria</taxon>
        <taxon>Pseudomonadati</taxon>
        <taxon>Bacteroidota</taxon>
        <taxon>Sphingobacteriia</taxon>
        <taxon>Sphingobacteriales</taxon>
        <taxon>Sphingobacteriaceae</taxon>
        <taxon>Mucilaginibacter</taxon>
    </lineage>
</organism>
<dbReference type="PROSITE" id="PS51819">
    <property type="entry name" value="VOC"/>
    <property type="match status" value="1"/>
</dbReference>
<dbReference type="PANTHER" id="PTHR39175">
    <property type="entry name" value="FAMILY PROTEIN, PUTATIVE (AFU_ORTHOLOGUE AFUA_3G15060)-RELATED"/>
    <property type="match status" value="1"/>
</dbReference>
<feature type="domain" description="VOC" evidence="1">
    <location>
        <begin position="9"/>
        <end position="121"/>
    </location>
</feature>
<dbReference type="InterPro" id="IPR004360">
    <property type="entry name" value="Glyas_Fos-R_dOase_dom"/>
</dbReference>
<evidence type="ECO:0000313" key="2">
    <source>
        <dbReference type="EMBL" id="PJJ83671.1"/>
    </source>
</evidence>
<dbReference type="GO" id="GO:0016829">
    <property type="term" value="F:lyase activity"/>
    <property type="evidence" value="ECO:0007669"/>
    <property type="project" value="UniProtKB-KW"/>
</dbReference>